<feature type="domain" description="RRM Nup35-type" evidence="14">
    <location>
        <begin position="185"/>
        <end position="265"/>
    </location>
</feature>
<keyword evidence="9 12" id="KW-0539">Nucleus</keyword>
<dbReference type="InterPro" id="IPR007846">
    <property type="entry name" value="RRM_NUP35_dom"/>
</dbReference>
<keyword evidence="8 12" id="KW-0906">Nuclear pore complex</keyword>
<feature type="region of interest" description="Disordered" evidence="13">
    <location>
        <begin position="287"/>
        <end position="319"/>
    </location>
</feature>
<feature type="compositionally biased region" description="Polar residues" evidence="13">
    <location>
        <begin position="115"/>
        <end position="138"/>
    </location>
</feature>
<comment type="caution">
    <text evidence="15">The sequence shown here is derived from an EMBL/GenBank/DDBJ whole genome shotgun (WGS) entry which is preliminary data.</text>
</comment>
<dbReference type="GO" id="GO:0044613">
    <property type="term" value="C:nuclear pore central transport channel"/>
    <property type="evidence" value="ECO:0007669"/>
    <property type="project" value="TreeGrafter"/>
</dbReference>
<organism evidence="15 16">
    <name type="scientific">Trichostrongylus colubriformis</name>
    <name type="common">Black scour worm</name>
    <dbReference type="NCBI Taxonomy" id="6319"/>
    <lineage>
        <taxon>Eukaryota</taxon>
        <taxon>Metazoa</taxon>
        <taxon>Ecdysozoa</taxon>
        <taxon>Nematoda</taxon>
        <taxon>Chromadorea</taxon>
        <taxon>Rhabditida</taxon>
        <taxon>Rhabditina</taxon>
        <taxon>Rhabditomorpha</taxon>
        <taxon>Strongyloidea</taxon>
        <taxon>Trichostrongylidae</taxon>
        <taxon>Trichostrongylus</taxon>
    </lineage>
</organism>
<evidence type="ECO:0000256" key="2">
    <source>
        <dbReference type="ARBA" id="ARBA00009454"/>
    </source>
</evidence>
<evidence type="ECO:0000256" key="8">
    <source>
        <dbReference type="ARBA" id="ARBA00023132"/>
    </source>
</evidence>
<evidence type="ECO:0000256" key="4">
    <source>
        <dbReference type="ARBA" id="ARBA00022448"/>
    </source>
</evidence>
<dbReference type="GO" id="GO:0003676">
    <property type="term" value="F:nucleic acid binding"/>
    <property type="evidence" value="ECO:0007669"/>
    <property type="project" value="InterPro"/>
</dbReference>
<proteinExistence type="inferred from homology"/>
<evidence type="ECO:0000259" key="14">
    <source>
        <dbReference type="PROSITE" id="PS51472"/>
    </source>
</evidence>
<evidence type="ECO:0000256" key="3">
    <source>
        <dbReference type="ARBA" id="ARBA00016439"/>
    </source>
</evidence>
<feature type="region of interest" description="Disordered" evidence="13">
    <location>
        <begin position="58"/>
        <end position="161"/>
    </location>
</feature>
<sequence>MYSPLLNRSTAMSAAMETTSLDNSSTGMQKRFSGDNLADSPAKTPSFLFGQKRRSVAPATPSYMNNPYSGQNAPSNDIFASPVPSQLRGESAGNSGKSVHWSPALVQERAHPYDTSRSTLKTLPSQSSGQFTPSSNLSPAPPLRSLRDDIEPARKVSRRSMSIPVTESSFSSATASRVVSEQTQSPAETWVTVYGFPPEQAANVLKHFSRHGEIVSHQVPSRGNWMHIRYSCPIHARQALSRNASLIDSSLRIGVIPCTDKEIVGADASQMVSPLFNRSSVVDQSISEEVPNEIPSITPSKENQDSLNDSMSRSRMSMASRAGMRSLTIPYESRKDNMDAQPMKHDSIMNRLWTAVGL</sequence>
<dbReference type="GO" id="GO:0005543">
    <property type="term" value="F:phospholipid binding"/>
    <property type="evidence" value="ECO:0007669"/>
    <property type="project" value="TreeGrafter"/>
</dbReference>
<dbReference type="PANTHER" id="PTHR21527">
    <property type="entry name" value="NUCLEOPORIN NUP35"/>
    <property type="match status" value="1"/>
</dbReference>
<dbReference type="GO" id="GO:0006607">
    <property type="term" value="P:NLS-bearing protein import into nucleus"/>
    <property type="evidence" value="ECO:0007669"/>
    <property type="project" value="TreeGrafter"/>
</dbReference>
<name>A0AAN8IEX0_TRICO</name>
<comment type="similarity">
    <text evidence="2">Belongs to the Nup35 family.</text>
</comment>
<evidence type="ECO:0000256" key="7">
    <source>
        <dbReference type="ARBA" id="ARBA00023010"/>
    </source>
</evidence>
<protein>
    <recommendedName>
        <fullName evidence="3">Nucleoporin NUP35</fullName>
    </recommendedName>
    <alternativeName>
        <fullName evidence="11">35 kDa nucleoporin</fullName>
    </alternativeName>
    <alternativeName>
        <fullName evidence="10">Nucleoporin NUP53</fullName>
    </alternativeName>
</protein>
<evidence type="ECO:0000256" key="11">
    <source>
        <dbReference type="ARBA" id="ARBA00030250"/>
    </source>
</evidence>
<dbReference type="Pfam" id="PF05172">
    <property type="entry name" value="RRM_Nup35"/>
    <property type="match status" value="1"/>
</dbReference>
<evidence type="ECO:0000256" key="6">
    <source>
        <dbReference type="ARBA" id="ARBA00022927"/>
    </source>
</evidence>
<dbReference type="GO" id="GO:0006999">
    <property type="term" value="P:nuclear pore organization"/>
    <property type="evidence" value="ECO:0007669"/>
    <property type="project" value="TreeGrafter"/>
</dbReference>
<keyword evidence="16" id="KW-1185">Reference proteome</keyword>
<evidence type="ECO:0000256" key="12">
    <source>
        <dbReference type="PROSITE-ProRule" id="PRU00804"/>
    </source>
</evidence>
<comment type="subcellular location">
    <subcellularLocation>
        <location evidence="1">Nucleus</location>
        <location evidence="1">Nuclear pore complex</location>
    </subcellularLocation>
</comment>
<evidence type="ECO:0000313" key="16">
    <source>
        <dbReference type="Proteomes" id="UP001331761"/>
    </source>
</evidence>
<dbReference type="Gene3D" id="3.30.70.330">
    <property type="match status" value="1"/>
</dbReference>
<dbReference type="Proteomes" id="UP001331761">
    <property type="component" value="Unassembled WGS sequence"/>
</dbReference>
<dbReference type="PANTHER" id="PTHR21527:SF6">
    <property type="entry name" value="NUCLEOPORIN NUP35"/>
    <property type="match status" value="1"/>
</dbReference>
<dbReference type="InterPro" id="IPR035979">
    <property type="entry name" value="RBD_domain_sf"/>
</dbReference>
<feature type="region of interest" description="Disordered" evidence="13">
    <location>
        <begin position="19"/>
        <end position="46"/>
    </location>
</feature>
<dbReference type="PROSITE" id="PS51472">
    <property type="entry name" value="RRM_NUP35"/>
    <property type="match status" value="1"/>
</dbReference>
<keyword evidence="6" id="KW-0653">Protein transport</keyword>
<accession>A0AAN8IEX0</accession>
<feature type="compositionally biased region" description="Low complexity" evidence="13">
    <location>
        <begin position="310"/>
        <end position="319"/>
    </location>
</feature>
<dbReference type="GO" id="GO:0044615">
    <property type="term" value="C:nuclear pore nuclear basket"/>
    <property type="evidence" value="ECO:0007669"/>
    <property type="project" value="TreeGrafter"/>
</dbReference>
<dbReference type="SUPFAM" id="SSF54928">
    <property type="entry name" value="RNA-binding domain, RBD"/>
    <property type="match status" value="1"/>
</dbReference>
<reference evidence="15 16" key="1">
    <citation type="submission" date="2019-10" db="EMBL/GenBank/DDBJ databases">
        <title>Assembly and Annotation for the nematode Trichostrongylus colubriformis.</title>
        <authorList>
            <person name="Martin J."/>
        </authorList>
    </citation>
    <scope>NUCLEOTIDE SEQUENCE [LARGE SCALE GENOMIC DNA]</scope>
    <source>
        <strain evidence="15">G859</strain>
        <tissue evidence="15">Whole worm</tissue>
    </source>
</reference>
<gene>
    <name evidence="15" type="ORF">GCK32_000914</name>
</gene>
<evidence type="ECO:0000256" key="9">
    <source>
        <dbReference type="ARBA" id="ARBA00023242"/>
    </source>
</evidence>
<keyword evidence="5 12" id="KW-0509">mRNA transport</keyword>
<evidence type="ECO:0000313" key="15">
    <source>
        <dbReference type="EMBL" id="KAK5967008.1"/>
    </source>
</evidence>
<dbReference type="EMBL" id="WIXE01022898">
    <property type="protein sequence ID" value="KAK5967008.1"/>
    <property type="molecule type" value="Genomic_DNA"/>
</dbReference>
<evidence type="ECO:0000256" key="5">
    <source>
        <dbReference type="ARBA" id="ARBA00022816"/>
    </source>
</evidence>
<keyword evidence="4 12" id="KW-0813">Transport</keyword>
<dbReference type="GO" id="GO:0017056">
    <property type="term" value="F:structural constituent of nuclear pore"/>
    <property type="evidence" value="ECO:0007669"/>
    <property type="project" value="TreeGrafter"/>
</dbReference>
<keyword evidence="7" id="KW-0811">Translocation</keyword>
<feature type="compositionally biased region" description="Polar residues" evidence="13">
    <location>
        <begin position="62"/>
        <end position="75"/>
    </location>
</feature>
<dbReference type="GO" id="GO:0051028">
    <property type="term" value="P:mRNA transport"/>
    <property type="evidence" value="ECO:0007669"/>
    <property type="project" value="UniProtKB-UniRule"/>
</dbReference>
<feature type="compositionally biased region" description="Polar residues" evidence="13">
    <location>
        <begin position="295"/>
        <end position="309"/>
    </location>
</feature>
<dbReference type="FunFam" id="3.30.70.330:FF:000095">
    <property type="entry name" value="Putative Nucleoporin NUP53"/>
    <property type="match status" value="1"/>
</dbReference>
<evidence type="ECO:0000256" key="13">
    <source>
        <dbReference type="SAM" id="MobiDB-lite"/>
    </source>
</evidence>
<dbReference type="InterPro" id="IPR012677">
    <property type="entry name" value="Nucleotide-bd_a/b_plait_sf"/>
</dbReference>
<evidence type="ECO:0000256" key="1">
    <source>
        <dbReference type="ARBA" id="ARBA00004567"/>
    </source>
</evidence>
<feature type="compositionally biased region" description="Basic and acidic residues" evidence="13">
    <location>
        <begin position="145"/>
        <end position="154"/>
    </location>
</feature>
<evidence type="ECO:0000256" key="10">
    <source>
        <dbReference type="ARBA" id="ARBA00029997"/>
    </source>
</evidence>
<dbReference type="AlphaFoldDB" id="A0AAN8IEX0"/>
<feature type="compositionally biased region" description="Polar residues" evidence="13">
    <location>
        <begin position="19"/>
        <end position="28"/>
    </location>
</feature>
<dbReference type="CDD" id="cd12441">
    <property type="entry name" value="RRM_Nup53_like"/>
    <property type="match status" value="1"/>
</dbReference>